<name>A0A225NPN0_9RHOB</name>
<protein>
    <submittedName>
        <fullName evidence="3">Uncharacterized protein</fullName>
    </submittedName>
</protein>
<feature type="region of interest" description="Disordered" evidence="1">
    <location>
        <begin position="693"/>
        <end position="722"/>
    </location>
</feature>
<evidence type="ECO:0000256" key="1">
    <source>
        <dbReference type="SAM" id="MobiDB-lite"/>
    </source>
</evidence>
<keyword evidence="4" id="KW-1185">Reference proteome</keyword>
<evidence type="ECO:0000313" key="3">
    <source>
        <dbReference type="EMBL" id="OWU75850.1"/>
    </source>
</evidence>
<dbReference type="EMBL" id="AQQR01000002">
    <property type="protein sequence ID" value="OWU75850.1"/>
    <property type="molecule type" value="Genomic_DNA"/>
</dbReference>
<accession>A0A225NPN0</accession>
<evidence type="ECO:0000256" key="2">
    <source>
        <dbReference type="SAM" id="SignalP"/>
    </source>
</evidence>
<feature type="signal peptide" evidence="2">
    <location>
        <begin position="1"/>
        <end position="20"/>
    </location>
</feature>
<comment type="caution">
    <text evidence="3">The sequence shown here is derived from an EMBL/GenBank/DDBJ whole genome shotgun (WGS) entry which is preliminary data.</text>
</comment>
<evidence type="ECO:0000313" key="4">
    <source>
        <dbReference type="Proteomes" id="UP000215377"/>
    </source>
</evidence>
<reference evidence="3 4" key="1">
    <citation type="submission" date="2013-04" db="EMBL/GenBank/DDBJ databases">
        <title>Oceanicola sp. 22II1-22F33 Genome Sequencing.</title>
        <authorList>
            <person name="Lai Q."/>
            <person name="Li G."/>
            <person name="Shao Z."/>
        </authorList>
    </citation>
    <scope>NUCLEOTIDE SEQUENCE [LARGE SCALE GENOMIC DNA]</scope>
    <source>
        <strain evidence="3 4">22II1-22F33</strain>
    </source>
</reference>
<dbReference type="OrthoDB" id="7847197at2"/>
<feature type="chain" id="PRO_5012962974" evidence="2">
    <location>
        <begin position="21"/>
        <end position="754"/>
    </location>
</feature>
<gene>
    <name evidence="3" type="ORF">ATO3_06595</name>
</gene>
<keyword evidence="2" id="KW-0732">Signal</keyword>
<dbReference type="Proteomes" id="UP000215377">
    <property type="component" value="Unassembled WGS sequence"/>
</dbReference>
<dbReference type="AlphaFoldDB" id="A0A225NPN0"/>
<sequence>MIPRFLISALLLLGAGPVLAQTLTVQSGEHATFTRLVTRLPDGATWRIEQDGPVARLFIDDPDVIFDTSGVFRLIPRDRLASLSQAGPGDPLTLDLACNCPVTSFVDDGAYVVLDIGNQVSEDPVRFGLIEQPVPVIEIERDPRRMPTALPLLAGNAAAQLTMNGHSPSAAAAVGDPVTGQLASDPPANQAVSPEPDPGPDLSRSERALREQLSRAATQGLVEIDPDALAEIAAQLDRPEPEDGTPLSSNIRATTSVDRDMVLVTTPQALSGSHGACLDPRKVDLKAWGDDRPFGHQVGAYRARMAGEFDDLSPADVTGLARTYLYFGFGAEARQMLELAGPEAGDLSVPIALARLLDEGGLAKPHPLDDQVHCDSVVALWSVYANPITSQDDVNSGAILRAFAELPVHIRSHIGPGLVRRFTNAGDAETSELLLRMINRAALQDGPPMQLAEAELARLNGAEDEADTIVEEVAHSGVAESPDALITLVNRHFDMRQSLPNDTVNLLESYVTELRRAEIGPQLARTRALALALAGDFPAAFAATEKLDRAGTQETLVKILTLLTESADDLTFLEYSLATTGAGAGALPADLVMQIARRYLGLGFPERVMALLDGPLPGAPAEEYSMLRGQAALDAGQPRRALLELVGRTGPAADALRAEALQMSGLHSEAAELFDALESPEEALRSEWLAGLPPSGDEQEGLYATRKAASQRLTEGPASPTDLSLAAARTLLEQAEALRRDIGLLSEDAEASGQ</sequence>
<organism evidence="3 4">
    <name type="scientific">Marinibacterium profundimaris</name>
    <dbReference type="NCBI Taxonomy" id="1679460"/>
    <lineage>
        <taxon>Bacteria</taxon>
        <taxon>Pseudomonadati</taxon>
        <taxon>Pseudomonadota</taxon>
        <taxon>Alphaproteobacteria</taxon>
        <taxon>Rhodobacterales</taxon>
        <taxon>Paracoccaceae</taxon>
        <taxon>Marinibacterium</taxon>
    </lineage>
</organism>
<feature type="region of interest" description="Disordered" evidence="1">
    <location>
        <begin position="167"/>
        <end position="204"/>
    </location>
</feature>
<dbReference type="RefSeq" id="WP_088649032.1">
    <property type="nucleotide sequence ID" value="NZ_AQQR01000002.1"/>
</dbReference>
<proteinExistence type="predicted"/>